<dbReference type="OMA" id="HQKPIGL"/>
<dbReference type="GO" id="GO:0016799">
    <property type="term" value="F:hydrolase activity, hydrolyzing N-glycosyl compounds"/>
    <property type="evidence" value="ECO:0007669"/>
    <property type="project" value="TreeGrafter"/>
</dbReference>
<dbReference type="Gene3D" id="3.40.50.450">
    <property type="match status" value="1"/>
</dbReference>
<dbReference type="InterPro" id="IPR005269">
    <property type="entry name" value="LOG"/>
</dbReference>
<dbReference type="EMBL" id="ADBJ01000010">
    <property type="protein sequence ID" value="EFA84144.1"/>
    <property type="molecule type" value="Genomic_DNA"/>
</dbReference>
<dbReference type="SUPFAM" id="SSF102405">
    <property type="entry name" value="MCP/YpsA-like"/>
    <property type="match status" value="1"/>
</dbReference>
<keyword evidence="2" id="KW-1185">Reference proteome</keyword>
<dbReference type="GO" id="GO:0005829">
    <property type="term" value="C:cytosol"/>
    <property type="evidence" value="ECO:0007669"/>
    <property type="project" value="TreeGrafter"/>
</dbReference>
<dbReference type="NCBIfam" id="TIGR00730">
    <property type="entry name" value="Rossman fold protein, TIGR00730 family"/>
    <property type="match status" value="1"/>
</dbReference>
<dbReference type="InterPro" id="IPR031100">
    <property type="entry name" value="LOG_fam"/>
</dbReference>
<name>D3B496_HETP5</name>
<dbReference type="RefSeq" id="XP_020436261.1">
    <property type="nucleotide sequence ID" value="XM_020574189.1"/>
</dbReference>
<reference evidence="1 2" key="1">
    <citation type="journal article" date="2011" name="Genome Res.">
        <title>Phylogeny-wide analysis of social amoeba genomes highlights ancient origins for complex intercellular communication.</title>
        <authorList>
            <person name="Heidel A.J."/>
            <person name="Lawal H.M."/>
            <person name="Felder M."/>
            <person name="Schilde C."/>
            <person name="Helps N.R."/>
            <person name="Tunggal B."/>
            <person name="Rivero F."/>
            <person name="John U."/>
            <person name="Schleicher M."/>
            <person name="Eichinger L."/>
            <person name="Platzer M."/>
            <person name="Noegel A.A."/>
            <person name="Schaap P."/>
            <person name="Gloeckner G."/>
        </authorList>
    </citation>
    <scope>NUCLEOTIDE SEQUENCE [LARGE SCALE GENOMIC DNA]</scope>
    <source>
        <strain evidence="2">ATCC 26659 / Pp 5 / PN500</strain>
    </source>
</reference>
<accession>D3B496</accession>
<dbReference type="STRING" id="670386.D3B496"/>
<evidence type="ECO:0000313" key="2">
    <source>
        <dbReference type="Proteomes" id="UP000001396"/>
    </source>
</evidence>
<sequence>MESTPNHIESICVFCGSRPGDSEVFTEVTKKLGEEMNRRKYGLVYGGGNVGLMGTISETIHNGGGRVQGIIPHGLAPKEISGTSMGEVVYVEDMHSRKKIMYERSDAFIALPGGIGTFEELFETLTWIQLGIHSKPVGILNIDGYYTHLQALLETSAKRGFIDQKFINSIVFSDDPIDLLNKLETTKPPSSLFKWIKTSQI</sequence>
<dbReference type="FunCoup" id="D3B496">
    <property type="interactions" value="58"/>
</dbReference>
<protein>
    <recommendedName>
        <fullName evidence="3">Cytokinin riboside 5'-monophosphate phosphoribohydrolase</fullName>
    </recommendedName>
</protein>
<evidence type="ECO:0008006" key="3">
    <source>
        <dbReference type="Google" id="ProtNLM"/>
    </source>
</evidence>
<organism evidence="1 2">
    <name type="scientific">Heterostelium pallidum (strain ATCC 26659 / Pp 5 / PN500)</name>
    <name type="common">Cellular slime mold</name>
    <name type="synonym">Polysphondylium pallidum</name>
    <dbReference type="NCBI Taxonomy" id="670386"/>
    <lineage>
        <taxon>Eukaryota</taxon>
        <taxon>Amoebozoa</taxon>
        <taxon>Evosea</taxon>
        <taxon>Eumycetozoa</taxon>
        <taxon>Dictyostelia</taxon>
        <taxon>Acytosteliales</taxon>
        <taxon>Acytosteliaceae</taxon>
        <taxon>Heterostelium</taxon>
    </lineage>
</organism>
<dbReference type="AlphaFoldDB" id="D3B496"/>
<dbReference type="InParanoid" id="D3B496"/>
<proteinExistence type="predicted"/>
<dbReference type="PANTHER" id="PTHR31223">
    <property type="entry name" value="LOG FAMILY PROTEIN YJL055W"/>
    <property type="match status" value="1"/>
</dbReference>
<dbReference type="GO" id="GO:0009691">
    <property type="term" value="P:cytokinin biosynthetic process"/>
    <property type="evidence" value="ECO:0007669"/>
    <property type="project" value="InterPro"/>
</dbReference>
<dbReference type="GeneID" id="31358741"/>
<dbReference type="Proteomes" id="UP000001396">
    <property type="component" value="Unassembled WGS sequence"/>
</dbReference>
<dbReference type="Pfam" id="PF03641">
    <property type="entry name" value="Lysine_decarbox"/>
    <property type="match status" value="1"/>
</dbReference>
<evidence type="ECO:0000313" key="1">
    <source>
        <dbReference type="EMBL" id="EFA84144.1"/>
    </source>
</evidence>
<dbReference type="PANTHER" id="PTHR31223:SF70">
    <property type="entry name" value="LOG FAMILY PROTEIN YJL055W"/>
    <property type="match status" value="1"/>
</dbReference>
<gene>
    <name evidence="1" type="ORF">PPL_03218</name>
</gene>
<comment type="caution">
    <text evidence="1">The sequence shown here is derived from an EMBL/GenBank/DDBJ whole genome shotgun (WGS) entry which is preliminary data.</text>
</comment>